<dbReference type="Gene3D" id="3.40.190.150">
    <property type="entry name" value="Bordetella uptake gene, domain 1"/>
    <property type="match status" value="1"/>
</dbReference>
<organism evidence="2 3">
    <name type="scientific">Bordetella genomosp. 10</name>
    <dbReference type="NCBI Taxonomy" id="1416804"/>
    <lineage>
        <taxon>Bacteria</taxon>
        <taxon>Pseudomonadati</taxon>
        <taxon>Pseudomonadota</taxon>
        <taxon>Betaproteobacteria</taxon>
        <taxon>Burkholderiales</taxon>
        <taxon>Alcaligenaceae</taxon>
        <taxon>Bordetella</taxon>
    </lineage>
</organism>
<dbReference type="InterPro" id="IPR005064">
    <property type="entry name" value="BUG"/>
</dbReference>
<sequence length="326" mass="34186">MRIYKKIGLTLFGLLGGLMLGPLSMAAQPFPAQSIRLIVPFPPGGNIDETARIVAPALTATLHQSIVVVNMPGASGLLGASYVARSKPDGYTLLLGSTGSVGSSPALNPAATFSPIDDLTGIGGIQSVPIILTVRDDSPINNLHDLVAASKSRHVTIGSSGFGSPAHLTIEYLIKNASLNATFVPYQGSGPAITDLLGGQVSAMADQVNSSLPFLKSKKIKAIVQFGEQRSRILPDVPTLAEEGVEGFTGLSWTGIFGPAHLPAEVTQTLASALQTALSDKTVIKRFQDTGVDMMHISRPAFEQLVASDFKKAQSFGKSENLTERP</sequence>
<accession>A0A261S0Z7</accession>
<dbReference type="EMBL" id="NEVM01000005">
    <property type="protein sequence ID" value="OZI31016.1"/>
    <property type="molecule type" value="Genomic_DNA"/>
</dbReference>
<evidence type="ECO:0000256" key="1">
    <source>
        <dbReference type="ARBA" id="ARBA00006987"/>
    </source>
</evidence>
<dbReference type="AlphaFoldDB" id="A0A261S0Z7"/>
<protein>
    <recommendedName>
        <fullName evidence="4">ABC transporter substrate-binding protein</fullName>
    </recommendedName>
</protein>
<dbReference type="OrthoDB" id="8970543at2"/>
<evidence type="ECO:0000313" key="3">
    <source>
        <dbReference type="Proteomes" id="UP000216020"/>
    </source>
</evidence>
<comment type="similarity">
    <text evidence="1">Belongs to the UPF0065 (bug) family.</text>
</comment>
<dbReference type="InterPro" id="IPR042100">
    <property type="entry name" value="Bug_dom1"/>
</dbReference>
<dbReference type="RefSeq" id="WP_094855432.1">
    <property type="nucleotide sequence ID" value="NZ_NEVM01000005.1"/>
</dbReference>
<dbReference type="Proteomes" id="UP000216020">
    <property type="component" value="Unassembled WGS sequence"/>
</dbReference>
<dbReference type="CDD" id="cd07012">
    <property type="entry name" value="PBP2_Bug_TTT"/>
    <property type="match status" value="1"/>
</dbReference>
<dbReference type="Gene3D" id="3.40.190.10">
    <property type="entry name" value="Periplasmic binding protein-like II"/>
    <property type="match status" value="1"/>
</dbReference>
<dbReference type="Pfam" id="PF03401">
    <property type="entry name" value="TctC"/>
    <property type="match status" value="1"/>
</dbReference>
<evidence type="ECO:0008006" key="4">
    <source>
        <dbReference type="Google" id="ProtNLM"/>
    </source>
</evidence>
<dbReference type="SUPFAM" id="SSF53850">
    <property type="entry name" value="Periplasmic binding protein-like II"/>
    <property type="match status" value="1"/>
</dbReference>
<comment type="caution">
    <text evidence="2">The sequence shown here is derived from an EMBL/GenBank/DDBJ whole genome shotgun (WGS) entry which is preliminary data.</text>
</comment>
<reference evidence="3" key="1">
    <citation type="submission" date="2017-05" db="EMBL/GenBank/DDBJ databases">
        <title>Complete and WGS of Bordetella genogroups.</title>
        <authorList>
            <person name="Spilker T."/>
            <person name="Lipuma J."/>
        </authorList>
    </citation>
    <scope>NUCLEOTIDE SEQUENCE [LARGE SCALE GENOMIC DNA]</scope>
    <source>
        <strain evidence="3">AU16122</strain>
    </source>
</reference>
<keyword evidence="3" id="KW-1185">Reference proteome</keyword>
<dbReference type="PIRSF" id="PIRSF017082">
    <property type="entry name" value="YflP"/>
    <property type="match status" value="1"/>
</dbReference>
<evidence type="ECO:0000313" key="2">
    <source>
        <dbReference type="EMBL" id="OZI31016.1"/>
    </source>
</evidence>
<name>A0A261S0Z7_9BORD</name>
<proteinExistence type="inferred from homology"/>
<gene>
    <name evidence="2" type="ORF">CAL29_24005</name>
</gene>
<dbReference type="PANTHER" id="PTHR42928:SF5">
    <property type="entry name" value="BLR1237 PROTEIN"/>
    <property type="match status" value="1"/>
</dbReference>
<dbReference type="PANTHER" id="PTHR42928">
    <property type="entry name" value="TRICARBOXYLATE-BINDING PROTEIN"/>
    <property type="match status" value="1"/>
</dbReference>